<feature type="region of interest" description="Disordered" evidence="1">
    <location>
        <begin position="453"/>
        <end position="472"/>
    </location>
</feature>
<feature type="transmembrane region" description="Helical" evidence="2">
    <location>
        <begin position="384"/>
        <end position="413"/>
    </location>
</feature>
<accession>A0ABS4VPM2</accession>
<evidence type="ECO:0000256" key="1">
    <source>
        <dbReference type="SAM" id="MobiDB-lite"/>
    </source>
</evidence>
<feature type="transmembrane region" description="Helical" evidence="2">
    <location>
        <begin position="25"/>
        <end position="46"/>
    </location>
</feature>
<feature type="transmembrane region" description="Helical" evidence="2">
    <location>
        <begin position="109"/>
        <end position="129"/>
    </location>
</feature>
<feature type="transmembrane region" description="Helical" evidence="2">
    <location>
        <begin position="346"/>
        <end position="363"/>
    </location>
</feature>
<feature type="transmembrane region" description="Helical" evidence="2">
    <location>
        <begin position="149"/>
        <end position="166"/>
    </location>
</feature>
<evidence type="ECO:0000313" key="5">
    <source>
        <dbReference type="Proteomes" id="UP001519295"/>
    </source>
</evidence>
<dbReference type="Pfam" id="PF01757">
    <property type="entry name" value="Acyl_transf_3"/>
    <property type="match status" value="1"/>
</dbReference>
<feature type="compositionally biased region" description="Low complexity" evidence="1">
    <location>
        <begin position="453"/>
        <end position="463"/>
    </location>
</feature>
<keyword evidence="2" id="KW-1133">Transmembrane helix</keyword>
<name>A0ABS4VPM2_9PSEU</name>
<keyword evidence="2" id="KW-0812">Transmembrane</keyword>
<feature type="transmembrane region" description="Helical" evidence="2">
    <location>
        <begin position="262"/>
        <end position="279"/>
    </location>
</feature>
<feature type="transmembrane region" description="Helical" evidence="2">
    <location>
        <begin position="306"/>
        <end position="326"/>
    </location>
</feature>
<dbReference type="InterPro" id="IPR002656">
    <property type="entry name" value="Acyl_transf_3_dom"/>
</dbReference>
<evidence type="ECO:0000313" key="4">
    <source>
        <dbReference type="EMBL" id="MBP2365850.1"/>
    </source>
</evidence>
<dbReference type="RefSeq" id="WP_210025695.1">
    <property type="nucleotide sequence ID" value="NZ_JAGINU010000001.1"/>
</dbReference>
<feature type="transmembrane region" description="Helical" evidence="2">
    <location>
        <begin position="173"/>
        <end position="192"/>
    </location>
</feature>
<evidence type="ECO:0000259" key="3">
    <source>
        <dbReference type="Pfam" id="PF01757"/>
    </source>
</evidence>
<feature type="domain" description="Acyltransferase 3" evidence="3">
    <location>
        <begin position="21"/>
        <end position="362"/>
    </location>
</feature>
<sequence length="472" mass="50559">MAIVHTVPHRTTPPRPTSRDAGIDLVRAVCVSVVVMLHALMVGVTVDRTGPVFENAAENATWFVPLTWVAQVMPVFFVIGGFAGLHAYRRLREGGGTAVDFVTRRLHRLVLPAMLSIATVGVLLAILTISGVPADLVQIAGFRYSQPLWFLGVFLLCQSLLPTLVAAHERAPFLTILGIVALAVVVDGIRGVSGIEAVGLLNLAFVWLALQQLGFFLAEGRIDALRRRTRGLAGLTAVAILASTFAAGIFSPDLLVNLNPATTALLLVGVAQTAVLSLLRRPITNLSRHPWATAFTAFVTARTMTIYLWHMPVLLTMAGVCALLAMNDVLALPEPSGVAWWLTRPLWVVVALGLTAGTAWAFAGGERRRMPESTRSAYRALQAVLLGLVAVVVLLVAGTSVLTAAIAVSTFLLSLRCIRVPRRVDGSLGPEEIPDHRAARSQWATERRCSSSRYSRVVSGCSSPVPQSTTTP</sequence>
<comment type="caution">
    <text evidence="4">The sequence shown here is derived from an EMBL/GenBank/DDBJ whole genome shotgun (WGS) entry which is preliminary data.</text>
</comment>
<gene>
    <name evidence="4" type="ORF">JOF36_001546</name>
</gene>
<protein>
    <submittedName>
        <fullName evidence="4">Peptidoglycan/LPS O-acetylase OafA/YrhL</fullName>
    </submittedName>
</protein>
<keyword evidence="5" id="KW-1185">Reference proteome</keyword>
<feature type="transmembrane region" description="Helical" evidence="2">
    <location>
        <begin position="230"/>
        <end position="250"/>
    </location>
</feature>
<keyword evidence="2" id="KW-0472">Membrane</keyword>
<organism evidence="4 5">
    <name type="scientific">Pseudonocardia parietis</name>
    <dbReference type="NCBI Taxonomy" id="570936"/>
    <lineage>
        <taxon>Bacteria</taxon>
        <taxon>Bacillati</taxon>
        <taxon>Actinomycetota</taxon>
        <taxon>Actinomycetes</taxon>
        <taxon>Pseudonocardiales</taxon>
        <taxon>Pseudonocardiaceae</taxon>
        <taxon>Pseudonocardia</taxon>
    </lineage>
</organism>
<evidence type="ECO:0000256" key="2">
    <source>
        <dbReference type="SAM" id="Phobius"/>
    </source>
</evidence>
<reference evidence="4 5" key="1">
    <citation type="submission" date="2021-03" db="EMBL/GenBank/DDBJ databases">
        <title>Sequencing the genomes of 1000 actinobacteria strains.</title>
        <authorList>
            <person name="Klenk H.-P."/>
        </authorList>
    </citation>
    <scope>NUCLEOTIDE SEQUENCE [LARGE SCALE GENOMIC DNA]</scope>
    <source>
        <strain evidence="4 5">DSM 45256</strain>
    </source>
</reference>
<feature type="transmembrane region" description="Helical" evidence="2">
    <location>
        <begin position="198"/>
        <end position="218"/>
    </location>
</feature>
<proteinExistence type="predicted"/>
<feature type="transmembrane region" description="Helical" evidence="2">
    <location>
        <begin position="66"/>
        <end position="88"/>
    </location>
</feature>
<dbReference type="Proteomes" id="UP001519295">
    <property type="component" value="Unassembled WGS sequence"/>
</dbReference>
<dbReference type="EMBL" id="JAGINU010000001">
    <property type="protein sequence ID" value="MBP2365850.1"/>
    <property type="molecule type" value="Genomic_DNA"/>
</dbReference>